<feature type="region of interest" description="Disordered" evidence="6">
    <location>
        <begin position="660"/>
        <end position="683"/>
    </location>
</feature>
<dbReference type="GO" id="GO:0008270">
    <property type="term" value="F:zinc ion binding"/>
    <property type="evidence" value="ECO:0007669"/>
    <property type="project" value="InterPro"/>
</dbReference>
<gene>
    <name evidence="9" type="primary">sor3-0</name>
    <name evidence="8" type="ORF">CGGC5_11296</name>
    <name evidence="9" type="ORF">CGGC5_v001660</name>
</gene>
<dbReference type="EMBL" id="ANPB02000001">
    <property type="protein sequence ID" value="KAF4491675.1"/>
    <property type="molecule type" value="Genomic_DNA"/>
</dbReference>
<feature type="domain" description="Zn(2)-C6 fungal-type" evidence="7">
    <location>
        <begin position="31"/>
        <end position="63"/>
    </location>
</feature>
<keyword evidence="4" id="KW-0804">Transcription</keyword>
<evidence type="ECO:0000256" key="1">
    <source>
        <dbReference type="ARBA" id="ARBA00022723"/>
    </source>
</evidence>
<dbReference type="PROSITE" id="PS00463">
    <property type="entry name" value="ZN2_CY6_FUNGAL_1"/>
    <property type="match status" value="1"/>
</dbReference>
<dbReference type="RefSeq" id="XP_031878214.1">
    <property type="nucleotide sequence ID" value="XM_032025147.1"/>
</dbReference>
<dbReference type="SUPFAM" id="SSF57701">
    <property type="entry name" value="Zn2/Cys6 DNA-binding domain"/>
    <property type="match status" value="1"/>
</dbReference>
<reference evidence="8" key="1">
    <citation type="submission" date="2012-08" db="EMBL/GenBank/DDBJ databases">
        <title>Genome analysis of Colletotrichum orbiculare and Colletotrichum fructicola.</title>
        <authorList>
            <person name="Gan P.H.P."/>
            <person name="Ikeda K."/>
            <person name="Irieda H."/>
            <person name="Narusaka M."/>
            <person name="O'Connell R.J."/>
            <person name="Narusaka Y."/>
            <person name="Takano Y."/>
            <person name="Kubo Y."/>
            <person name="Shirasu K."/>
        </authorList>
    </citation>
    <scope>NUCLEOTIDE SEQUENCE</scope>
    <source>
        <strain evidence="8">Nara gc5</strain>
    </source>
</reference>
<feature type="compositionally biased region" description="Polar residues" evidence="6">
    <location>
        <begin position="196"/>
        <end position="211"/>
    </location>
</feature>
<dbReference type="EMBL" id="KB020957">
    <property type="protein sequence ID" value="ELA28014.1"/>
    <property type="molecule type" value="Genomic_DNA"/>
</dbReference>
<evidence type="ECO:0000256" key="4">
    <source>
        <dbReference type="ARBA" id="ARBA00023163"/>
    </source>
</evidence>
<dbReference type="PANTHER" id="PTHR47424:SF3">
    <property type="entry name" value="REGULATORY PROTEIN GAL4"/>
    <property type="match status" value="1"/>
</dbReference>
<dbReference type="InParanoid" id="L2FNN5"/>
<organism evidence="8">
    <name type="scientific">Colletotrichum fructicola (strain Nara gc5)</name>
    <name type="common">Anthracnose fungus</name>
    <name type="synonym">Colletotrichum gloeosporioides (strain Nara gc5)</name>
    <dbReference type="NCBI Taxonomy" id="1213859"/>
    <lineage>
        <taxon>Eukaryota</taxon>
        <taxon>Fungi</taxon>
        <taxon>Dikarya</taxon>
        <taxon>Ascomycota</taxon>
        <taxon>Pezizomycotina</taxon>
        <taxon>Sordariomycetes</taxon>
        <taxon>Hypocreomycetidae</taxon>
        <taxon>Glomerellales</taxon>
        <taxon>Glomerellaceae</taxon>
        <taxon>Colletotrichum</taxon>
        <taxon>Colletotrichum gloeosporioides species complex</taxon>
    </lineage>
</organism>
<dbReference type="Pfam" id="PF04082">
    <property type="entry name" value="Fungal_trans"/>
    <property type="match status" value="1"/>
</dbReference>
<feature type="region of interest" description="Disordered" evidence="6">
    <location>
        <begin position="184"/>
        <end position="217"/>
    </location>
</feature>
<reference evidence="9 10" key="3">
    <citation type="submission" date="2020-04" db="EMBL/GenBank/DDBJ databases">
        <title>Genome sequencing and assembly of multiple isolates from the Colletotrichum gloeosporioides species complex.</title>
        <authorList>
            <person name="Gan P."/>
            <person name="Shirasu K."/>
        </authorList>
    </citation>
    <scope>NUCLEOTIDE SEQUENCE [LARGE SCALE GENOMIC DNA]</scope>
    <source>
        <strain evidence="9 10">Nara gc5</strain>
    </source>
</reference>
<reference evidence="9 10" key="2">
    <citation type="submission" date="2012-08" db="EMBL/GenBank/DDBJ databases">
        <authorList>
            <person name="Gan P.H.P."/>
            <person name="Ikeda K."/>
            <person name="Irieda H."/>
            <person name="Narusaka M."/>
            <person name="O'Connell R.J."/>
            <person name="Narusaka Y."/>
            <person name="Takano Y."/>
            <person name="Kubo Y."/>
            <person name="Shirasu K."/>
        </authorList>
    </citation>
    <scope>NUCLEOTIDE SEQUENCE [LARGE SCALE GENOMIC DNA]</scope>
    <source>
        <strain evidence="9 10">Nara gc5</strain>
    </source>
</reference>
<accession>L2FNN5</accession>
<keyword evidence="2" id="KW-0805">Transcription regulation</keyword>
<feature type="compositionally biased region" description="Polar residues" evidence="6">
    <location>
        <begin position="668"/>
        <end position="683"/>
    </location>
</feature>
<dbReference type="HOGENOM" id="CLU_008511_1_1_1"/>
<dbReference type="SMART" id="SM00066">
    <property type="entry name" value="GAL4"/>
    <property type="match status" value="1"/>
</dbReference>
<dbReference type="Proteomes" id="UP000011096">
    <property type="component" value="Unassembled WGS sequence"/>
</dbReference>
<evidence type="ECO:0000256" key="5">
    <source>
        <dbReference type="ARBA" id="ARBA00023242"/>
    </source>
</evidence>
<dbReference type="STRING" id="1213859.L2FNN5"/>
<evidence type="ECO:0000256" key="3">
    <source>
        <dbReference type="ARBA" id="ARBA00023125"/>
    </source>
</evidence>
<dbReference type="GO" id="GO:0000978">
    <property type="term" value="F:RNA polymerase II cis-regulatory region sequence-specific DNA binding"/>
    <property type="evidence" value="ECO:0007669"/>
    <property type="project" value="TreeGrafter"/>
</dbReference>
<evidence type="ECO:0000313" key="10">
    <source>
        <dbReference type="Proteomes" id="UP000011096"/>
    </source>
</evidence>
<dbReference type="OrthoDB" id="424974at2759"/>
<evidence type="ECO:0000313" key="9">
    <source>
        <dbReference type="EMBL" id="KAF4491675.1"/>
    </source>
</evidence>
<evidence type="ECO:0000259" key="7">
    <source>
        <dbReference type="PROSITE" id="PS50048"/>
    </source>
</evidence>
<evidence type="ECO:0000256" key="6">
    <source>
        <dbReference type="SAM" id="MobiDB-lite"/>
    </source>
</evidence>
<protein>
    <submittedName>
        <fullName evidence="9">Sorbicillinoid biosynthetic cluster transcription factor sor3</fullName>
    </submittedName>
    <submittedName>
        <fullName evidence="8">Transcriptional regulatory protein</fullName>
    </submittedName>
</protein>
<dbReference type="PANTHER" id="PTHR47424">
    <property type="entry name" value="REGULATORY PROTEIN GAL4"/>
    <property type="match status" value="1"/>
</dbReference>
<keyword evidence="1" id="KW-0479">Metal-binding</keyword>
<dbReference type="InterPro" id="IPR001138">
    <property type="entry name" value="Zn2Cys6_DnaBD"/>
</dbReference>
<dbReference type="InterPro" id="IPR036864">
    <property type="entry name" value="Zn2-C6_fun-type_DNA-bd_sf"/>
</dbReference>
<dbReference type="GeneID" id="43609308"/>
<keyword evidence="5" id="KW-0539">Nucleus</keyword>
<keyword evidence="3" id="KW-0238">DNA-binding</keyword>
<feature type="region of interest" description="Disordered" evidence="6">
    <location>
        <begin position="145"/>
        <end position="166"/>
    </location>
</feature>
<dbReference type="GO" id="GO:0006351">
    <property type="term" value="P:DNA-templated transcription"/>
    <property type="evidence" value="ECO:0007669"/>
    <property type="project" value="InterPro"/>
</dbReference>
<proteinExistence type="predicted"/>
<keyword evidence="10" id="KW-1185">Reference proteome</keyword>
<dbReference type="Pfam" id="PF00172">
    <property type="entry name" value="Zn_clus"/>
    <property type="match status" value="1"/>
</dbReference>
<name>L2FNN5_COLFN</name>
<evidence type="ECO:0000313" key="8">
    <source>
        <dbReference type="EMBL" id="ELA28014.1"/>
    </source>
</evidence>
<dbReference type="PROSITE" id="PS50048">
    <property type="entry name" value="ZN2_CY6_FUNGAL_2"/>
    <property type="match status" value="1"/>
</dbReference>
<dbReference type="CDD" id="cd12148">
    <property type="entry name" value="fungal_TF_MHR"/>
    <property type="match status" value="1"/>
</dbReference>
<dbReference type="Gene3D" id="4.10.240.10">
    <property type="entry name" value="Zn(2)-C6 fungal-type DNA-binding domain"/>
    <property type="match status" value="1"/>
</dbReference>
<dbReference type="AlphaFoldDB" id="L2FNN5"/>
<dbReference type="SMART" id="SM00906">
    <property type="entry name" value="Fungal_trans"/>
    <property type="match status" value="1"/>
</dbReference>
<dbReference type="InterPro" id="IPR051127">
    <property type="entry name" value="Fungal_SecMet_Regulators"/>
</dbReference>
<evidence type="ECO:0000256" key="2">
    <source>
        <dbReference type="ARBA" id="ARBA00023015"/>
    </source>
</evidence>
<sequence length="736" mass="81241">MPRIIIAKRWTPPTMSSVQVPPRKRRKTQLACNPCRARKSGCDGTRPVCTACQKKGIQQQCTYQESVINASSRPTISELQKRLERLEGSPLPQTSVPPNSSPPLPVSGASGVSGIAPARPIGIGVETGLGGTGPGLRPRVVEDMPASHHQQNGSTSHNDDETIYGPSSNISFLRQVTLAADAQKPDDLVPDGPGNETESTPNVLGFSTVQPKSPDPLPEPVMLPERWLADRFMESFWEFVHPVFPILHNPSFIASYEALWKPTKDRNHKRDFKHVVFHSTLSIVLALGSQRTDQVSVAEQANLADKFYKQSVKLVSVDTLDHSSLQVVQLLLLRGVYLHYTSYADRCWNTVGVAVRVAQGLGLQNEGDKTVGVNQLKREMRRRVWHCCLTLDRLTATTFGRSVLLSRQYSTPAPAIIDDEYLSDITEGSQAMGRPSYLACFVHSLALFDVLKEILAKFYGEGDGSSDLKSRSLSDVLQLSAKLDDLNDSFPVYLREGASLSQYDESLKGSLQMQANILKSRVLWIRLLLLRPLLLVEAKQTAQSRRDLPNSSALSESFGHAANILCVSTAHGVLQEMYEKLGSVRQNSAWHVLLFTFAAASTLVVATLCPDLHVSFDTEPTKTSWDRALRIFNFHKKHVTSATRGIEVLQRFRDSVAAVSRQDAPAGSNATVSQTSQPEGLQEQNQGDLLLPFSSMPGMSQTPMAQDFGDFLSSDLLNESWFNMQGIDFSNWSNFQ</sequence>
<dbReference type="CDD" id="cd00067">
    <property type="entry name" value="GAL4"/>
    <property type="match status" value="1"/>
</dbReference>
<dbReference type="InterPro" id="IPR007219">
    <property type="entry name" value="XnlR_reg_dom"/>
</dbReference>
<dbReference type="GO" id="GO:0000981">
    <property type="term" value="F:DNA-binding transcription factor activity, RNA polymerase II-specific"/>
    <property type="evidence" value="ECO:0007669"/>
    <property type="project" value="InterPro"/>
</dbReference>
<dbReference type="GO" id="GO:0005634">
    <property type="term" value="C:nucleus"/>
    <property type="evidence" value="ECO:0007669"/>
    <property type="project" value="TreeGrafter"/>
</dbReference>
<dbReference type="GO" id="GO:0000435">
    <property type="term" value="P:positive regulation of transcription from RNA polymerase II promoter by galactose"/>
    <property type="evidence" value="ECO:0007669"/>
    <property type="project" value="TreeGrafter"/>
</dbReference>